<dbReference type="RefSeq" id="WP_119553844.1">
    <property type="nucleotide sequence ID" value="NZ_QXMN01000013.1"/>
</dbReference>
<keyword evidence="4" id="KW-1134">Transmembrane beta strand</keyword>
<keyword evidence="6" id="KW-0472">Membrane</keyword>
<keyword evidence="10" id="KW-1185">Reference proteome</keyword>
<protein>
    <submittedName>
        <fullName evidence="9">Channel protein TolC</fullName>
    </submittedName>
</protein>
<comment type="caution">
    <text evidence="9">The sequence shown here is derived from an EMBL/GenBank/DDBJ whole genome shotgun (WGS) entry which is preliminary data.</text>
</comment>
<dbReference type="PANTHER" id="PTHR30026:SF20">
    <property type="entry name" value="OUTER MEMBRANE PROTEIN TOLC"/>
    <property type="match status" value="1"/>
</dbReference>
<dbReference type="SUPFAM" id="SSF56954">
    <property type="entry name" value="Outer membrane efflux proteins (OEP)"/>
    <property type="match status" value="1"/>
</dbReference>
<dbReference type="GO" id="GO:0015288">
    <property type="term" value="F:porin activity"/>
    <property type="evidence" value="ECO:0007669"/>
    <property type="project" value="TreeGrafter"/>
</dbReference>
<comment type="subcellular location">
    <subcellularLocation>
        <location evidence="1">Cell outer membrane</location>
    </subcellularLocation>
</comment>
<evidence type="ECO:0000313" key="9">
    <source>
        <dbReference type="EMBL" id="RIX80224.1"/>
    </source>
</evidence>
<dbReference type="GO" id="GO:0015562">
    <property type="term" value="F:efflux transmembrane transporter activity"/>
    <property type="evidence" value="ECO:0007669"/>
    <property type="project" value="InterPro"/>
</dbReference>
<dbReference type="AlphaFoldDB" id="A0A9X8GVT5"/>
<accession>A0A9X8GVT5</accession>
<gene>
    <name evidence="9" type="ORF">D3H34_12825</name>
</gene>
<evidence type="ECO:0000256" key="1">
    <source>
        <dbReference type="ARBA" id="ARBA00004442"/>
    </source>
</evidence>
<dbReference type="InterPro" id="IPR010130">
    <property type="entry name" value="T1SS_OMP_TolC"/>
</dbReference>
<name>A0A9X8GVT5_9BURK</name>
<keyword evidence="8" id="KW-0732">Signal</keyword>
<evidence type="ECO:0000313" key="10">
    <source>
        <dbReference type="Proteomes" id="UP000265619"/>
    </source>
</evidence>
<dbReference type="Proteomes" id="UP000265619">
    <property type="component" value="Unassembled WGS sequence"/>
</dbReference>
<proteinExistence type="inferred from homology"/>
<evidence type="ECO:0000256" key="4">
    <source>
        <dbReference type="ARBA" id="ARBA00022452"/>
    </source>
</evidence>
<dbReference type="NCBIfam" id="TIGR01844">
    <property type="entry name" value="type_I_sec_TolC"/>
    <property type="match status" value="1"/>
</dbReference>
<dbReference type="EMBL" id="QXMN01000013">
    <property type="protein sequence ID" value="RIX80224.1"/>
    <property type="molecule type" value="Genomic_DNA"/>
</dbReference>
<organism evidence="9 10">
    <name type="scientific">Acidovorax cavernicola</name>
    <dbReference type="NCBI Taxonomy" id="1675792"/>
    <lineage>
        <taxon>Bacteria</taxon>
        <taxon>Pseudomonadati</taxon>
        <taxon>Pseudomonadota</taxon>
        <taxon>Betaproteobacteria</taxon>
        <taxon>Burkholderiales</taxon>
        <taxon>Comamonadaceae</taxon>
        <taxon>Acidovorax</taxon>
    </lineage>
</organism>
<dbReference type="GO" id="GO:0009279">
    <property type="term" value="C:cell outer membrane"/>
    <property type="evidence" value="ECO:0007669"/>
    <property type="project" value="UniProtKB-SubCell"/>
</dbReference>
<evidence type="ECO:0000256" key="6">
    <source>
        <dbReference type="ARBA" id="ARBA00023136"/>
    </source>
</evidence>
<dbReference type="OrthoDB" id="9813458at2"/>
<feature type="signal peptide" evidence="8">
    <location>
        <begin position="1"/>
        <end position="28"/>
    </location>
</feature>
<evidence type="ECO:0000256" key="5">
    <source>
        <dbReference type="ARBA" id="ARBA00022692"/>
    </source>
</evidence>
<keyword evidence="5" id="KW-0812">Transmembrane</keyword>
<reference evidence="9 10" key="1">
    <citation type="submission" date="2018-09" db="EMBL/GenBank/DDBJ databases">
        <title>Acidovorax cavernicola nov. sp. isolated from Gruta de las Maravillas (Aracena, Spain).</title>
        <authorList>
            <person name="Jurado V."/>
            <person name="Gutierrez-Patricio S."/>
            <person name="Gonzalez-Pimentel J.L."/>
            <person name="Miller A.Z."/>
            <person name="Laiz L."/>
            <person name="Saiz-Jimenez C."/>
        </authorList>
    </citation>
    <scope>NUCLEOTIDE SEQUENCE [LARGE SCALE GENOMIC DNA]</scope>
    <source>
        <strain evidence="9 10">1011MAR4D40.2</strain>
    </source>
</reference>
<evidence type="ECO:0000256" key="7">
    <source>
        <dbReference type="ARBA" id="ARBA00023237"/>
    </source>
</evidence>
<evidence type="ECO:0000256" key="8">
    <source>
        <dbReference type="SAM" id="SignalP"/>
    </source>
</evidence>
<dbReference type="InterPro" id="IPR051906">
    <property type="entry name" value="TolC-like"/>
</dbReference>
<keyword evidence="7" id="KW-0998">Cell outer membrane</keyword>
<evidence type="ECO:0000256" key="2">
    <source>
        <dbReference type="ARBA" id="ARBA00007613"/>
    </source>
</evidence>
<sequence>MPPRPRLLPLSAALASVIASLLALPAQGQTLNELYDSARGFDATYQGARAQYEANLARAAQAKAGILPAVGLTAGVTRSDLDIDTLTGTGRGTSASRDFTTQNVGINATQPLYRPANWATYEQGKRQADIAQAVLTIAEQDLIVRVSQAYFDVLASQDSLALVRAQKVAVAEQLASAKRNFEVGTSTITDSREAQARYDLVIAQEIAAENDLQVKKVVLDQLVGRPGSVPVPLAAPVVLPTAQPADINAWVTQADETHPAIRQARLGLDVAGLEVQKAQAGHKPTLDANLGYNVTRNPSGTSTSTVGTRVNAATVGVTFNLPLFAGFATENRIKETLALEDQSRSVLEGTRRSVAQATRAAYLGLVSGAGQVKALEAAEASSQSALDANKLGYQVGVRINIDVLNSQSQLFQTKRDLAQARYNVLLGNLKLRQANGTLTTDDMNAINATLARNGNSATPAVPAATTGAPVVPVTPPAIPVVPPVPVQPFNPPAPTMPSAPPAPVILNPPVR</sequence>
<dbReference type="Pfam" id="PF02321">
    <property type="entry name" value="OEP"/>
    <property type="match status" value="2"/>
</dbReference>
<comment type="similarity">
    <text evidence="2">Belongs to the outer membrane factor (OMF) (TC 1.B.17) family.</text>
</comment>
<keyword evidence="3" id="KW-0813">Transport</keyword>
<feature type="chain" id="PRO_5040797789" evidence="8">
    <location>
        <begin position="29"/>
        <end position="511"/>
    </location>
</feature>
<dbReference type="Gene3D" id="1.20.1600.10">
    <property type="entry name" value="Outer membrane efflux proteins (OEP)"/>
    <property type="match status" value="1"/>
</dbReference>
<dbReference type="InterPro" id="IPR003423">
    <property type="entry name" value="OMP_efflux"/>
</dbReference>
<dbReference type="PANTHER" id="PTHR30026">
    <property type="entry name" value="OUTER MEMBRANE PROTEIN TOLC"/>
    <property type="match status" value="1"/>
</dbReference>
<evidence type="ECO:0000256" key="3">
    <source>
        <dbReference type="ARBA" id="ARBA00022448"/>
    </source>
</evidence>
<dbReference type="GO" id="GO:1990281">
    <property type="term" value="C:efflux pump complex"/>
    <property type="evidence" value="ECO:0007669"/>
    <property type="project" value="TreeGrafter"/>
</dbReference>